<keyword evidence="2" id="KW-1185">Reference proteome</keyword>
<proteinExistence type="predicted"/>
<reference evidence="1 2" key="1">
    <citation type="submission" date="2016-10" db="EMBL/GenBank/DDBJ databases">
        <authorList>
            <person name="Varghese N."/>
            <person name="Submissions S."/>
        </authorList>
    </citation>
    <scope>NUCLEOTIDE SEQUENCE [LARGE SCALE GENOMIC DNA]</scope>
    <source>
        <strain evidence="1 2">Nl1</strain>
    </source>
</reference>
<organism evidence="1 2">
    <name type="scientific">Nitrosospira multiformis</name>
    <dbReference type="NCBI Taxonomy" id="1231"/>
    <lineage>
        <taxon>Bacteria</taxon>
        <taxon>Pseudomonadati</taxon>
        <taxon>Pseudomonadota</taxon>
        <taxon>Betaproteobacteria</taxon>
        <taxon>Nitrosomonadales</taxon>
        <taxon>Nitrosomonadaceae</taxon>
        <taxon>Nitrosospira</taxon>
    </lineage>
</organism>
<dbReference type="EMBL" id="FNKY01000001">
    <property type="protein sequence ID" value="SDQ86787.1"/>
    <property type="molecule type" value="Genomic_DNA"/>
</dbReference>
<evidence type="ECO:0000313" key="1">
    <source>
        <dbReference type="EMBL" id="SDQ86787.1"/>
    </source>
</evidence>
<evidence type="ECO:0000313" key="2">
    <source>
        <dbReference type="Proteomes" id="UP000183471"/>
    </source>
</evidence>
<name>A0ABY0TI08_9PROT</name>
<sequence length="91" mass="10626">MRPTHRPSWLNVRKFPLLEMSPQFEAGQRPVVILMQMTIERQHYTTALALQGRRTDLGFAWCAYSRIRRIPWRNIQFALMAGGAEYAPDHA</sequence>
<comment type="caution">
    <text evidence="1">The sequence shown here is derived from an EMBL/GenBank/DDBJ whole genome shotgun (WGS) entry which is preliminary data.</text>
</comment>
<gene>
    <name evidence="1" type="ORF">SAMN05216402_2610</name>
</gene>
<protein>
    <submittedName>
        <fullName evidence="1">Uncharacterized protein</fullName>
    </submittedName>
</protein>
<dbReference type="Proteomes" id="UP000183471">
    <property type="component" value="Unassembled WGS sequence"/>
</dbReference>
<accession>A0ABY0TI08</accession>